<organism evidence="11 12">
    <name type="scientific">Nonomuraea montanisoli</name>
    <dbReference type="NCBI Taxonomy" id="2741721"/>
    <lineage>
        <taxon>Bacteria</taxon>
        <taxon>Bacillati</taxon>
        <taxon>Actinomycetota</taxon>
        <taxon>Actinomycetes</taxon>
        <taxon>Streptosporangiales</taxon>
        <taxon>Streptosporangiaceae</taxon>
        <taxon>Nonomuraea</taxon>
    </lineage>
</organism>
<dbReference type="Proteomes" id="UP000586042">
    <property type="component" value="Unassembled WGS sequence"/>
</dbReference>
<feature type="compositionally biased region" description="Acidic residues" evidence="8">
    <location>
        <begin position="480"/>
        <end position="493"/>
    </location>
</feature>
<keyword evidence="5 11" id="KW-0418">Kinase</keyword>
<evidence type="ECO:0000256" key="7">
    <source>
        <dbReference type="PROSITE-ProRule" id="PRU10141"/>
    </source>
</evidence>
<gene>
    <name evidence="11" type="ORF">HTZ77_12870</name>
</gene>
<feature type="region of interest" description="Disordered" evidence="8">
    <location>
        <begin position="406"/>
        <end position="509"/>
    </location>
</feature>
<evidence type="ECO:0000256" key="5">
    <source>
        <dbReference type="ARBA" id="ARBA00022777"/>
    </source>
</evidence>
<keyword evidence="9" id="KW-0812">Transmembrane</keyword>
<evidence type="ECO:0000259" key="10">
    <source>
        <dbReference type="PROSITE" id="PS50011"/>
    </source>
</evidence>
<keyword evidence="3" id="KW-0808">Transferase</keyword>
<dbReference type="GO" id="GO:0004674">
    <property type="term" value="F:protein serine/threonine kinase activity"/>
    <property type="evidence" value="ECO:0007669"/>
    <property type="project" value="UniProtKB-KW"/>
</dbReference>
<reference evidence="11 12" key="1">
    <citation type="submission" date="2020-06" db="EMBL/GenBank/DDBJ databases">
        <title>Nonomuraea sp. SMC257, a novel actinomycete isolated from soil.</title>
        <authorList>
            <person name="Chanama M."/>
        </authorList>
    </citation>
    <scope>NUCLEOTIDE SEQUENCE [LARGE SCALE GENOMIC DNA]</scope>
    <source>
        <strain evidence="11 12">SMC257</strain>
    </source>
</reference>
<feature type="compositionally biased region" description="Low complexity" evidence="8">
    <location>
        <begin position="494"/>
        <end position="503"/>
    </location>
</feature>
<keyword evidence="12" id="KW-1185">Reference proteome</keyword>
<feature type="transmembrane region" description="Helical" evidence="9">
    <location>
        <begin position="368"/>
        <end position="389"/>
    </location>
</feature>
<dbReference type="PROSITE" id="PS00108">
    <property type="entry name" value="PROTEIN_KINASE_ST"/>
    <property type="match status" value="1"/>
</dbReference>
<feature type="compositionally biased region" description="Low complexity" evidence="8">
    <location>
        <begin position="411"/>
        <end position="424"/>
    </location>
</feature>
<protein>
    <recommendedName>
        <fullName evidence="2">non-specific serine/threonine protein kinase</fullName>
        <ecNumber evidence="2">2.7.11.1</ecNumber>
    </recommendedName>
</protein>
<feature type="compositionally biased region" description="Low complexity" evidence="8">
    <location>
        <begin position="308"/>
        <end position="345"/>
    </location>
</feature>
<evidence type="ECO:0000256" key="4">
    <source>
        <dbReference type="ARBA" id="ARBA00022741"/>
    </source>
</evidence>
<evidence type="ECO:0000256" key="2">
    <source>
        <dbReference type="ARBA" id="ARBA00012513"/>
    </source>
</evidence>
<dbReference type="SUPFAM" id="SSF56112">
    <property type="entry name" value="Protein kinase-like (PK-like)"/>
    <property type="match status" value="1"/>
</dbReference>
<comment type="similarity">
    <text evidence="1">Belongs to the protein kinase superfamily. NEK Ser/Thr protein kinase family. NIMA subfamily.</text>
</comment>
<evidence type="ECO:0000256" key="1">
    <source>
        <dbReference type="ARBA" id="ARBA00010886"/>
    </source>
</evidence>
<dbReference type="InterPro" id="IPR017441">
    <property type="entry name" value="Protein_kinase_ATP_BS"/>
</dbReference>
<feature type="domain" description="Protein kinase" evidence="10">
    <location>
        <begin position="14"/>
        <end position="273"/>
    </location>
</feature>
<feature type="binding site" evidence="7">
    <location>
        <position position="43"/>
    </location>
    <ligand>
        <name>ATP</name>
        <dbReference type="ChEBI" id="CHEBI:30616"/>
    </ligand>
</feature>
<keyword evidence="9" id="KW-0472">Membrane</keyword>
<dbReference type="Gene3D" id="1.10.510.10">
    <property type="entry name" value="Transferase(Phosphotransferase) domain 1"/>
    <property type="match status" value="1"/>
</dbReference>
<dbReference type="PROSITE" id="PS50011">
    <property type="entry name" value="PROTEIN_KINASE_DOM"/>
    <property type="match status" value="1"/>
</dbReference>
<feature type="region of interest" description="Disordered" evidence="8">
    <location>
        <begin position="287"/>
        <end position="366"/>
    </location>
</feature>
<dbReference type="InterPro" id="IPR011009">
    <property type="entry name" value="Kinase-like_dom_sf"/>
</dbReference>
<keyword evidence="4 7" id="KW-0547">Nucleotide-binding</keyword>
<dbReference type="InterPro" id="IPR050660">
    <property type="entry name" value="NEK_Ser/Thr_kinase"/>
</dbReference>
<evidence type="ECO:0000256" key="8">
    <source>
        <dbReference type="SAM" id="MobiDB-lite"/>
    </source>
</evidence>
<proteinExistence type="inferred from homology"/>
<evidence type="ECO:0000256" key="6">
    <source>
        <dbReference type="ARBA" id="ARBA00022840"/>
    </source>
</evidence>
<dbReference type="CDD" id="cd14014">
    <property type="entry name" value="STKc_PknB_like"/>
    <property type="match status" value="1"/>
</dbReference>
<dbReference type="EMBL" id="JABWGN010000005">
    <property type="protein sequence ID" value="NUW32319.1"/>
    <property type="molecule type" value="Genomic_DNA"/>
</dbReference>
<dbReference type="RefSeq" id="WP_175589789.1">
    <property type="nucleotide sequence ID" value="NZ_JABWGN010000005.1"/>
</dbReference>
<keyword evidence="9" id="KW-1133">Transmembrane helix</keyword>
<name>A0A7Y6I8I2_9ACTN</name>
<evidence type="ECO:0000256" key="3">
    <source>
        <dbReference type="ARBA" id="ARBA00022679"/>
    </source>
</evidence>
<evidence type="ECO:0000313" key="12">
    <source>
        <dbReference type="Proteomes" id="UP000586042"/>
    </source>
</evidence>
<dbReference type="Pfam" id="PF00069">
    <property type="entry name" value="Pkinase"/>
    <property type="match status" value="1"/>
</dbReference>
<evidence type="ECO:0000256" key="9">
    <source>
        <dbReference type="SAM" id="Phobius"/>
    </source>
</evidence>
<dbReference type="InterPro" id="IPR000719">
    <property type="entry name" value="Prot_kinase_dom"/>
</dbReference>
<keyword evidence="11" id="KW-0723">Serine/threonine-protein kinase</keyword>
<sequence>MKADGPEVSLGSGYVLLDEIGAGGMGTVWRARHRDSGDVVAVKLLRDGLAADQDLVLRFIQERQVMRTLRHPNIVTVRDFVVEGERLALVMDLVEGGDLRALIQRRGTLPPAEAAALLAQIAGALAAAHEIGVVHRDVKPGNVLLDRATGQVRLTDFGVARILHGPGITQTSAVIGTPVYLAPEVADGDAATPAVDVYALGLILYELLAGRPPFVGEHPMVLIRQHAMAAPRRLPGMPDPLWAIISACAAKDPATRPAAAEVLAALREAAPALAGLAALPPVARSEAPSVTSEPLSPLSPQIPPAPAASPSAPTGTTGSQTGPTAPSQAGSADPPVPSSPMAVPAGPGGPAAPGGPGRGPERRSRRRVVVLSAAAAALAVSAAAVAYVAPWRSPGAVMAEDSASHPPLAVVQSTPTTPVTTSGTGKRDEHKGGTARKVSDSTTAEPADPPSTQPKTKTTTHEPAPGPTKRVTSPKPSATDETDEDKPDDDTETDTPGRGTTPDWQCRSWISAGPGTRALMSPCIAVMGDTIFMKGRLRKAAPGEWNIHLQLYNTEAEHVTTQPFICKNLAPAATGVAMCGPFKAHVARVGQLQDVRQRWKAAGTPLWGGGKESPTVTW</sequence>
<dbReference type="InterPro" id="IPR008271">
    <property type="entry name" value="Ser/Thr_kinase_AS"/>
</dbReference>
<comment type="caution">
    <text evidence="11">The sequence shown here is derived from an EMBL/GenBank/DDBJ whole genome shotgun (WGS) entry which is preliminary data.</text>
</comment>
<feature type="compositionally biased region" description="Gly residues" evidence="8">
    <location>
        <begin position="346"/>
        <end position="358"/>
    </location>
</feature>
<dbReference type="GO" id="GO:0005524">
    <property type="term" value="F:ATP binding"/>
    <property type="evidence" value="ECO:0007669"/>
    <property type="project" value="UniProtKB-UniRule"/>
</dbReference>
<dbReference type="AlphaFoldDB" id="A0A7Y6I8I2"/>
<dbReference type="Gene3D" id="3.30.200.20">
    <property type="entry name" value="Phosphorylase Kinase, domain 1"/>
    <property type="match status" value="1"/>
</dbReference>
<dbReference type="PROSITE" id="PS00107">
    <property type="entry name" value="PROTEIN_KINASE_ATP"/>
    <property type="match status" value="1"/>
</dbReference>
<dbReference type="EC" id="2.7.11.1" evidence="2"/>
<evidence type="ECO:0000313" key="11">
    <source>
        <dbReference type="EMBL" id="NUW32319.1"/>
    </source>
</evidence>
<accession>A0A7Y6I8I2</accession>
<keyword evidence="6 7" id="KW-0067">ATP-binding</keyword>
<dbReference type="SMART" id="SM00220">
    <property type="entry name" value="S_TKc"/>
    <property type="match status" value="1"/>
</dbReference>
<dbReference type="PANTHER" id="PTHR43671">
    <property type="entry name" value="SERINE/THREONINE-PROTEIN KINASE NEK"/>
    <property type="match status" value="1"/>
</dbReference>
<dbReference type="PANTHER" id="PTHR43671:SF13">
    <property type="entry name" value="SERINE_THREONINE-PROTEIN KINASE NEK2"/>
    <property type="match status" value="1"/>
</dbReference>